<feature type="compositionally biased region" description="Low complexity" evidence="1">
    <location>
        <begin position="134"/>
        <end position="152"/>
    </location>
</feature>
<reference evidence="2" key="5">
    <citation type="journal article" date="2021" name="G3 (Bethesda)">
        <title>Aegilops tauschii genome assembly Aet v5.0 features greater sequence contiguity and improved annotation.</title>
        <authorList>
            <person name="Wang L."/>
            <person name="Zhu T."/>
            <person name="Rodriguez J.C."/>
            <person name="Deal K.R."/>
            <person name="Dubcovsky J."/>
            <person name="McGuire P.E."/>
            <person name="Lux T."/>
            <person name="Spannagl M."/>
            <person name="Mayer K.F.X."/>
            <person name="Baldrich P."/>
            <person name="Meyers B.C."/>
            <person name="Huo N."/>
            <person name="Gu Y.Q."/>
            <person name="Zhou H."/>
            <person name="Devos K.M."/>
            <person name="Bennetzen J.L."/>
            <person name="Unver T."/>
            <person name="Budak H."/>
            <person name="Gulick P.J."/>
            <person name="Galiba G."/>
            <person name="Kalapos B."/>
            <person name="Nelson D.R."/>
            <person name="Li P."/>
            <person name="You F.M."/>
            <person name="Luo M.C."/>
            <person name="Dvorak J."/>
        </authorList>
    </citation>
    <scope>NUCLEOTIDE SEQUENCE [LARGE SCALE GENOMIC DNA]</scope>
    <source>
        <strain evidence="2">cv. AL8/78</strain>
    </source>
</reference>
<feature type="region of interest" description="Disordered" evidence="1">
    <location>
        <begin position="134"/>
        <end position="192"/>
    </location>
</feature>
<dbReference type="Proteomes" id="UP000015105">
    <property type="component" value="Chromosome 7D"/>
</dbReference>
<organism evidence="2 3">
    <name type="scientific">Aegilops tauschii subsp. strangulata</name>
    <name type="common">Goatgrass</name>
    <dbReference type="NCBI Taxonomy" id="200361"/>
    <lineage>
        <taxon>Eukaryota</taxon>
        <taxon>Viridiplantae</taxon>
        <taxon>Streptophyta</taxon>
        <taxon>Embryophyta</taxon>
        <taxon>Tracheophyta</taxon>
        <taxon>Spermatophyta</taxon>
        <taxon>Magnoliopsida</taxon>
        <taxon>Liliopsida</taxon>
        <taxon>Poales</taxon>
        <taxon>Poaceae</taxon>
        <taxon>BOP clade</taxon>
        <taxon>Pooideae</taxon>
        <taxon>Triticodae</taxon>
        <taxon>Triticeae</taxon>
        <taxon>Triticinae</taxon>
        <taxon>Aegilops</taxon>
    </lineage>
</organism>
<protein>
    <submittedName>
        <fullName evidence="2">Uncharacterized protein</fullName>
    </submittedName>
</protein>
<feature type="compositionally biased region" description="Basic and acidic residues" evidence="1">
    <location>
        <begin position="153"/>
        <end position="166"/>
    </location>
</feature>
<feature type="region of interest" description="Disordered" evidence="1">
    <location>
        <begin position="206"/>
        <end position="233"/>
    </location>
</feature>
<evidence type="ECO:0000313" key="2">
    <source>
        <dbReference type="EnsemblPlants" id="AET7Gv20519600.4"/>
    </source>
</evidence>
<reference evidence="3" key="1">
    <citation type="journal article" date="2014" name="Science">
        <title>Ancient hybridizations among the ancestral genomes of bread wheat.</title>
        <authorList>
            <consortium name="International Wheat Genome Sequencing Consortium,"/>
            <person name="Marcussen T."/>
            <person name="Sandve S.R."/>
            <person name="Heier L."/>
            <person name="Spannagl M."/>
            <person name="Pfeifer M."/>
            <person name="Jakobsen K.S."/>
            <person name="Wulff B.B."/>
            <person name="Steuernagel B."/>
            <person name="Mayer K.F."/>
            <person name="Olsen O.A."/>
        </authorList>
    </citation>
    <scope>NUCLEOTIDE SEQUENCE [LARGE SCALE GENOMIC DNA]</scope>
    <source>
        <strain evidence="3">cv. AL8/78</strain>
    </source>
</reference>
<feature type="region of interest" description="Disordered" evidence="1">
    <location>
        <begin position="1"/>
        <end position="102"/>
    </location>
</feature>
<feature type="compositionally biased region" description="Low complexity" evidence="1">
    <location>
        <begin position="40"/>
        <end position="50"/>
    </location>
</feature>
<feature type="compositionally biased region" description="Basic residues" evidence="1">
    <location>
        <begin position="85"/>
        <end position="102"/>
    </location>
</feature>
<keyword evidence="3" id="KW-1185">Reference proteome</keyword>
<proteinExistence type="predicted"/>
<reference evidence="2" key="3">
    <citation type="journal article" date="2017" name="Nature">
        <title>Genome sequence of the progenitor of the wheat D genome Aegilops tauschii.</title>
        <authorList>
            <person name="Luo M.C."/>
            <person name="Gu Y.Q."/>
            <person name="Puiu D."/>
            <person name="Wang H."/>
            <person name="Twardziok S.O."/>
            <person name="Deal K.R."/>
            <person name="Huo N."/>
            <person name="Zhu T."/>
            <person name="Wang L."/>
            <person name="Wang Y."/>
            <person name="McGuire P.E."/>
            <person name="Liu S."/>
            <person name="Long H."/>
            <person name="Ramasamy R.K."/>
            <person name="Rodriguez J.C."/>
            <person name="Van S.L."/>
            <person name="Yuan L."/>
            <person name="Wang Z."/>
            <person name="Xia Z."/>
            <person name="Xiao L."/>
            <person name="Anderson O.D."/>
            <person name="Ouyang S."/>
            <person name="Liang Y."/>
            <person name="Zimin A.V."/>
            <person name="Pertea G."/>
            <person name="Qi P."/>
            <person name="Bennetzen J.L."/>
            <person name="Dai X."/>
            <person name="Dawson M.W."/>
            <person name="Muller H.G."/>
            <person name="Kugler K."/>
            <person name="Rivarola-Duarte L."/>
            <person name="Spannagl M."/>
            <person name="Mayer K.F.X."/>
            <person name="Lu F.H."/>
            <person name="Bevan M.W."/>
            <person name="Leroy P."/>
            <person name="Li P."/>
            <person name="You F.M."/>
            <person name="Sun Q."/>
            <person name="Liu Z."/>
            <person name="Lyons E."/>
            <person name="Wicker T."/>
            <person name="Salzberg S.L."/>
            <person name="Devos K.M."/>
            <person name="Dvorak J."/>
        </authorList>
    </citation>
    <scope>NUCLEOTIDE SEQUENCE [LARGE SCALE GENOMIC DNA]</scope>
    <source>
        <strain evidence="2">cv. AL8/78</strain>
    </source>
</reference>
<dbReference type="AlphaFoldDB" id="A0A453RAY4"/>
<dbReference type="Gramene" id="AET7Gv20519600.4">
    <property type="protein sequence ID" value="AET7Gv20519600.4"/>
    <property type="gene ID" value="AET7Gv20519600"/>
</dbReference>
<name>A0A453RAY4_AEGTS</name>
<feature type="compositionally biased region" description="Basic residues" evidence="1">
    <location>
        <begin position="51"/>
        <end position="61"/>
    </location>
</feature>
<reference evidence="2" key="4">
    <citation type="submission" date="2019-03" db="UniProtKB">
        <authorList>
            <consortium name="EnsemblPlants"/>
        </authorList>
    </citation>
    <scope>IDENTIFICATION</scope>
</reference>
<evidence type="ECO:0000256" key="1">
    <source>
        <dbReference type="SAM" id="MobiDB-lite"/>
    </source>
</evidence>
<feature type="compositionally biased region" description="Basic and acidic residues" evidence="1">
    <location>
        <begin position="209"/>
        <end position="218"/>
    </location>
</feature>
<sequence>GQQHRRPAQGRQGDAAGRHRVQGEAAGVRGRRAARPPGLPAARVGAGQAARRPRAPARARRAAPPGPALLPRRAAPPHRAPAPRLVRRAPRRRAREARVAHAHAPLHLRPHLPDLGRCRYRAALPDVYRLRGRAGPAQDAPAQGAGRQAYGREPGRCRGGREDHAALRRQRRCDAGAEPAVPADGGLRSPRFAATPEWGARFMMQTPERGVETAKTPDRWSALPRTPEYASAD</sequence>
<accession>A0A453RAY4</accession>
<evidence type="ECO:0000313" key="3">
    <source>
        <dbReference type="Proteomes" id="UP000015105"/>
    </source>
</evidence>
<dbReference type="EnsemblPlants" id="AET7Gv20519600.4">
    <property type="protein sequence ID" value="AET7Gv20519600.4"/>
    <property type="gene ID" value="AET7Gv20519600"/>
</dbReference>
<reference evidence="3" key="2">
    <citation type="journal article" date="2017" name="Nat. Plants">
        <title>The Aegilops tauschii genome reveals multiple impacts of transposons.</title>
        <authorList>
            <person name="Zhao G."/>
            <person name="Zou C."/>
            <person name="Li K."/>
            <person name="Wang K."/>
            <person name="Li T."/>
            <person name="Gao L."/>
            <person name="Zhang X."/>
            <person name="Wang H."/>
            <person name="Yang Z."/>
            <person name="Liu X."/>
            <person name="Jiang W."/>
            <person name="Mao L."/>
            <person name="Kong X."/>
            <person name="Jiao Y."/>
            <person name="Jia J."/>
        </authorList>
    </citation>
    <scope>NUCLEOTIDE SEQUENCE [LARGE SCALE GENOMIC DNA]</scope>
    <source>
        <strain evidence="3">cv. AL8/78</strain>
    </source>
</reference>